<dbReference type="InterPro" id="IPR050396">
    <property type="entry name" value="Glycosyltr_51/Transpeptidase"/>
</dbReference>
<comment type="caution">
    <text evidence="18">The sequence shown here is derived from an EMBL/GenBank/DDBJ whole genome shotgun (WGS) entry which is preliminary data.</text>
</comment>
<dbReference type="Pfam" id="PF00912">
    <property type="entry name" value="Transgly"/>
    <property type="match status" value="1"/>
</dbReference>
<keyword evidence="5" id="KW-0328">Glycosyltransferase</keyword>
<evidence type="ECO:0000256" key="10">
    <source>
        <dbReference type="ARBA" id="ARBA00023268"/>
    </source>
</evidence>
<dbReference type="InterPro" id="IPR001264">
    <property type="entry name" value="Glyco_trans_51"/>
</dbReference>
<comment type="catalytic activity">
    <reaction evidence="12">
        <text>Preferential cleavage: (Ac)2-L-Lys-D-Ala-|-D-Ala. Also transpeptidation of peptidyl-alanyl moieties that are N-acyl substituents of D-alanine.</text>
        <dbReference type="EC" id="3.4.16.4"/>
    </reaction>
</comment>
<dbReference type="Gene3D" id="3.40.710.10">
    <property type="entry name" value="DD-peptidase/beta-lactamase superfamily"/>
    <property type="match status" value="1"/>
</dbReference>
<dbReference type="GO" id="GO:0008360">
    <property type="term" value="P:regulation of cell shape"/>
    <property type="evidence" value="ECO:0007669"/>
    <property type="project" value="UniProtKB-KW"/>
</dbReference>
<dbReference type="PANTHER" id="PTHR32282:SF29">
    <property type="entry name" value="PENICILLIN-BINDING PROTEIN 1A"/>
    <property type="match status" value="1"/>
</dbReference>
<keyword evidence="11" id="KW-0961">Cell wall biogenesis/degradation</keyword>
<evidence type="ECO:0000256" key="1">
    <source>
        <dbReference type="ARBA" id="ARBA00007090"/>
    </source>
</evidence>
<evidence type="ECO:0000256" key="6">
    <source>
        <dbReference type="ARBA" id="ARBA00022679"/>
    </source>
</evidence>
<dbReference type="InterPro" id="IPR012338">
    <property type="entry name" value="Beta-lactam/transpept-like"/>
</dbReference>
<dbReference type="GO" id="GO:0009002">
    <property type="term" value="F:serine-type D-Ala-D-Ala carboxypeptidase activity"/>
    <property type="evidence" value="ECO:0007669"/>
    <property type="project" value="UniProtKB-EC"/>
</dbReference>
<evidence type="ECO:0000256" key="3">
    <source>
        <dbReference type="ARBA" id="ARBA00022645"/>
    </source>
</evidence>
<keyword evidence="4" id="KW-0645">Protease</keyword>
<dbReference type="InterPro" id="IPR036950">
    <property type="entry name" value="PBP_transglycosylase"/>
</dbReference>
<proteinExistence type="inferred from homology"/>
<evidence type="ECO:0000256" key="5">
    <source>
        <dbReference type="ARBA" id="ARBA00022676"/>
    </source>
</evidence>
<organism evidence="18 19">
    <name type="scientific">Candidatus Aphodocola excrementigallinarum</name>
    <dbReference type="NCBI Taxonomy" id="2840670"/>
    <lineage>
        <taxon>Bacteria</taxon>
        <taxon>Bacillati</taxon>
        <taxon>Bacillota</taxon>
        <taxon>Bacilli</taxon>
        <taxon>Candidatus Aphodocola</taxon>
    </lineage>
</organism>
<keyword evidence="15" id="KW-0472">Membrane</keyword>
<evidence type="ECO:0000259" key="17">
    <source>
        <dbReference type="Pfam" id="PF00912"/>
    </source>
</evidence>
<keyword evidence="15" id="KW-1133">Transmembrane helix</keyword>
<evidence type="ECO:0000259" key="16">
    <source>
        <dbReference type="Pfam" id="PF00905"/>
    </source>
</evidence>
<dbReference type="InterPro" id="IPR013783">
    <property type="entry name" value="Ig-like_fold"/>
</dbReference>
<evidence type="ECO:0000256" key="14">
    <source>
        <dbReference type="SAM" id="MobiDB-lite"/>
    </source>
</evidence>
<dbReference type="FunFam" id="1.10.3810.10:FF:000001">
    <property type="entry name" value="Penicillin-binding protein 1A"/>
    <property type="match status" value="1"/>
</dbReference>
<feature type="domain" description="Glycosyl transferase family 51" evidence="17">
    <location>
        <begin position="94"/>
        <end position="273"/>
    </location>
</feature>
<feature type="transmembrane region" description="Helical" evidence="15">
    <location>
        <begin position="46"/>
        <end position="71"/>
    </location>
</feature>
<protein>
    <submittedName>
        <fullName evidence="18">Transglycosylase domain-containing protein</fullName>
    </submittedName>
</protein>
<reference evidence="18" key="1">
    <citation type="submission" date="2020-10" db="EMBL/GenBank/DDBJ databases">
        <authorList>
            <person name="Gilroy R."/>
        </authorList>
    </citation>
    <scope>NUCLEOTIDE SEQUENCE</scope>
    <source>
        <strain evidence="18">CHK193-30670</strain>
    </source>
</reference>
<evidence type="ECO:0000256" key="11">
    <source>
        <dbReference type="ARBA" id="ARBA00023316"/>
    </source>
</evidence>
<evidence type="ECO:0000256" key="9">
    <source>
        <dbReference type="ARBA" id="ARBA00022984"/>
    </source>
</evidence>
<accession>A0A9D1IMF5</accession>
<keyword evidence="3" id="KW-0121">Carboxypeptidase</keyword>
<dbReference type="PANTHER" id="PTHR32282">
    <property type="entry name" value="BINDING PROTEIN TRANSPEPTIDASE, PUTATIVE-RELATED"/>
    <property type="match status" value="1"/>
</dbReference>
<gene>
    <name evidence="18" type="ORF">IAB68_01835</name>
</gene>
<evidence type="ECO:0000313" key="18">
    <source>
        <dbReference type="EMBL" id="HIU40028.1"/>
    </source>
</evidence>
<dbReference type="Gene3D" id="2.60.40.10">
    <property type="entry name" value="Immunoglobulins"/>
    <property type="match status" value="1"/>
</dbReference>
<evidence type="ECO:0000256" key="13">
    <source>
        <dbReference type="ARBA" id="ARBA00049902"/>
    </source>
</evidence>
<dbReference type="EMBL" id="DVMT01000017">
    <property type="protein sequence ID" value="HIU40028.1"/>
    <property type="molecule type" value="Genomic_DNA"/>
</dbReference>
<name>A0A9D1IMF5_9FIRM</name>
<evidence type="ECO:0000256" key="15">
    <source>
        <dbReference type="SAM" id="Phobius"/>
    </source>
</evidence>
<dbReference type="GO" id="GO:0009252">
    <property type="term" value="P:peptidoglycan biosynthetic process"/>
    <property type="evidence" value="ECO:0007669"/>
    <property type="project" value="UniProtKB-KW"/>
</dbReference>
<evidence type="ECO:0000256" key="2">
    <source>
        <dbReference type="ARBA" id="ARBA00007739"/>
    </source>
</evidence>
<reference evidence="18" key="2">
    <citation type="journal article" date="2021" name="PeerJ">
        <title>Extensive microbial diversity within the chicken gut microbiome revealed by metagenomics and culture.</title>
        <authorList>
            <person name="Gilroy R."/>
            <person name="Ravi A."/>
            <person name="Getino M."/>
            <person name="Pursley I."/>
            <person name="Horton D.L."/>
            <person name="Alikhan N.F."/>
            <person name="Baker D."/>
            <person name="Gharbi K."/>
            <person name="Hall N."/>
            <person name="Watson M."/>
            <person name="Adriaenssens E.M."/>
            <person name="Foster-Nyarko E."/>
            <person name="Jarju S."/>
            <person name="Secka A."/>
            <person name="Antonio M."/>
            <person name="Oren A."/>
            <person name="Chaudhuri R.R."/>
            <person name="La Ragione R."/>
            <person name="Hildebrand F."/>
            <person name="Pallen M.J."/>
        </authorList>
    </citation>
    <scope>NUCLEOTIDE SEQUENCE</scope>
    <source>
        <strain evidence="18">CHK193-30670</strain>
    </source>
</reference>
<comment type="catalytic activity">
    <reaction evidence="13">
        <text>[GlcNAc-(1-&gt;4)-Mur2Ac(oyl-L-Ala-gamma-D-Glu-L-Lys-D-Ala-D-Ala)](n)-di-trans,octa-cis-undecaprenyl diphosphate + beta-D-GlcNAc-(1-&gt;4)-Mur2Ac(oyl-L-Ala-gamma-D-Glu-L-Lys-D-Ala-D-Ala)-di-trans,octa-cis-undecaprenyl diphosphate = [GlcNAc-(1-&gt;4)-Mur2Ac(oyl-L-Ala-gamma-D-Glu-L-Lys-D-Ala-D-Ala)](n+1)-di-trans,octa-cis-undecaprenyl diphosphate + di-trans,octa-cis-undecaprenyl diphosphate + H(+)</text>
        <dbReference type="Rhea" id="RHEA:23708"/>
        <dbReference type="Rhea" id="RHEA-COMP:9602"/>
        <dbReference type="Rhea" id="RHEA-COMP:9603"/>
        <dbReference type="ChEBI" id="CHEBI:15378"/>
        <dbReference type="ChEBI" id="CHEBI:58405"/>
        <dbReference type="ChEBI" id="CHEBI:60033"/>
        <dbReference type="ChEBI" id="CHEBI:78435"/>
        <dbReference type="EC" id="2.4.99.28"/>
    </reaction>
</comment>
<dbReference type="SUPFAM" id="SSF53955">
    <property type="entry name" value="Lysozyme-like"/>
    <property type="match status" value="1"/>
</dbReference>
<dbReference type="SUPFAM" id="SSF56601">
    <property type="entry name" value="beta-lactamase/transpeptidase-like"/>
    <property type="match status" value="1"/>
</dbReference>
<dbReference type="GO" id="GO:0008955">
    <property type="term" value="F:peptidoglycan glycosyltransferase activity"/>
    <property type="evidence" value="ECO:0007669"/>
    <property type="project" value="UniProtKB-EC"/>
</dbReference>
<dbReference type="AlphaFoldDB" id="A0A9D1IMF5"/>
<dbReference type="GO" id="GO:0030288">
    <property type="term" value="C:outer membrane-bounded periplasmic space"/>
    <property type="evidence" value="ECO:0007669"/>
    <property type="project" value="TreeGrafter"/>
</dbReference>
<evidence type="ECO:0000313" key="19">
    <source>
        <dbReference type="Proteomes" id="UP000824074"/>
    </source>
</evidence>
<comment type="similarity">
    <text evidence="2">In the N-terminal section; belongs to the glycosyltransferase 51 family.</text>
</comment>
<dbReference type="GO" id="GO:0008658">
    <property type="term" value="F:penicillin binding"/>
    <property type="evidence" value="ECO:0007669"/>
    <property type="project" value="InterPro"/>
</dbReference>
<keyword evidence="6" id="KW-0808">Transferase</keyword>
<evidence type="ECO:0000256" key="7">
    <source>
        <dbReference type="ARBA" id="ARBA00022801"/>
    </source>
</evidence>
<keyword evidence="9" id="KW-0573">Peptidoglycan synthesis</keyword>
<dbReference type="Pfam" id="PF00905">
    <property type="entry name" value="Transpeptidase"/>
    <property type="match status" value="1"/>
</dbReference>
<evidence type="ECO:0000256" key="12">
    <source>
        <dbReference type="ARBA" id="ARBA00034000"/>
    </source>
</evidence>
<comment type="similarity">
    <text evidence="1">In the C-terminal section; belongs to the transpeptidase family.</text>
</comment>
<keyword evidence="10" id="KW-0511">Multifunctional enzyme</keyword>
<sequence length="922" mass="102881">MMKKRSKVGNKIANNIKSKTNDVKKKIVKTKPTTKNKKQLSRKKKIVLNILLVMVIAFVSLIMVFFAYVIIKAPEFDPDNLKYTQMSEIYDADGNLITKMGNENRTEITYDDLPEVLIDAIVATEDSRFFQHNGFDLPRFVKAGVGQVFGKNAGGASTITMQIVKNNYTSTVATGFEGIVRKFTDIYMSIFKVERKYTKKEILEFYVNDSYLGNGAYGVEQASLNYFGKSVSDLNLAEASFIAGSFQSPTYYNPYNYPERAEERRQTVLNLMQRHGYITEEEKKIAEAEPITSYIQTTQVNTTYSEYQGYIDTVVEELENEYDLNPYTTPLKIYTAMNRSKQDFVNKVMNGEAWNWENDVVQSGIVMTESATGEVIAVGAGRNKNTERSYNYATMTNRQIGSTAKPIFDYGPAVEYLGWGTVNYIKDEPWSYSSGQKMSNSDGGYKGTLPMYQALGLSRNVTALKTFQQVSSEAGNDKIKEFAESLGITPEVDKNGKIHEAHSIGSFTGSEDPDESRNSPMTMAGAYQAFSNGGYYIKPHTITKFVYKETDEVVETNATKTRVMNDSTAYIINYALSWSVTDGLAKSAANIGGVQVAAKTGTSNFDSKTIIEHDLSSNAINDLWVCGYTPKYTLTMWYGYDQIYSDHYSTTSDWTTRDRFYKNLADNLFDKDGSTFEVPSSIEAVEVVKNSIPLKLATDYTPASMKVTGYFRKGTAPEESSNASEEKLPNVSNVKSSVSGNTVTLTWDGISAEEMLDLNYDESYGTLGYDIYIKNGSSGSETYVGTTTSNSYTHTTNYSDPVYVIYTAYSSYKDNRSSGVSHKVSVTTDFDVRASNETINQNEAWHDNKPIIVLYNSVDVTDEATITLDSSKSQTVNTSVPGSYTLYYKITYNGTTKEVSRTVTVRARETTTTTTTTSPTTQ</sequence>
<dbReference type="GO" id="GO:0006508">
    <property type="term" value="P:proteolysis"/>
    <property type="evidence" value="ECO:0007669"/>
    <property type="project" value="UniProtKB-KW"/>
</dbReference>
<evidence type="ECO:0000256" key="8">
    <source>
        <dbReference type="ARBA" id="ARBA00022960"/>
    </source>
</evidence>
<feature type="region of interest" description="Disordered" evidence="14">
    <location>
        <begin position="715"/>
        <end position="735"/>
    </location>
</feature>
<evidence type="ECO:0000256" key="4">
    <source>
        <dbReference type="ARBA" id="ARBA00022670"/>
    </source>
</evidence>
<keyword evidence="7" id="KW-0378">Hydrolase</keyword>
<dbReference type="Gene3D" id="1.10.3810.10">
    <property type="entry name" value="Biosynthetic peptidoglycan transglycosylase-like"/>
    <property type="match status" value="1"/>
</dbReference>
<dbReference type="InterPro" id="IPR023346">
    <property type="entry name" value="Lysozyme-like_dom_sf"/>
</dbReference>
<keyword evidence="15" id="KW-0812">Transmembrane</keyword>
<dbReference type="Proteomes" id="UP000824074">
    <property type="component" value="Unassembled WGS sequence"/>
</dbReference>
<dbReference type="InterPro" id="IPR001460">
    <property type="entry name" value="PCN-bd_Tpept"/>
</dbReference>
<dbReference type="GO" id="GO:0071555">
    <property type="term" value="P:cell wall organization"/>
    <property type="evidence" value="ECO:0007669"/>
    <property type="project" value="UniProtKB-KW"/>
</dbReference>
<feature type="domain" description="Penicillin-binding protein transpeptidase" evidence="16">
    <location>
        <begin position="365"/>
        <end position="643"/>
    </location>
</feature>
<keyword evidence="8" id="KW-0133">Cell shape</keyword>